<dbReference type="InterPro" id="IPR013783">
    <property type="entry name" value="Ig-like_fold"/>
</dbReference>
<evidence type="ECO:0000313" key="3">
    <source>
        <dbReference type="Proteomes" id="UP001363035"/>
    </source>
</evidence>
<dbReference type="PANTHER" id="PTHR37833:SF1">
    <property type="entry name" value="SIGNAL PEPTIDE PROTEIN"/>
    <property type="match status" value="1"/>
</dbReference>
<evidence type="ECO:0000256" key="1">
    <source>
        <dbReference type="SAM" id="SignalP"/>
    </source>
</evidence>
<dbReference type="RefSeq" id="WP_099367823.1">
    <property type="nucleotide sequence ID" value="NZ_JAYLLN010000006.1"/>
</dbReference>
<gene>
    <name evidence="2" type="ORF">VJ786_04145</name>
</gene>
<dbReference type="Pfam" id="PF07610">
    <property type="entry name" value="DUF1573"/>
    <property type="match status" value="1"/>
</dbReference>
<organism evidence="2 3">
    <name type="scientific">Sphingobacterium tenebrionis</name>
    <dbReference type="NCBI Taxonomy" id="3111775"/>
    <lineage>
        <taxon>Bacteria</taxon>
        <taxon>Pseudomonadati</taxon>
        <taxon>Bacteroidota</taxon>
        <taxon>Sphingobacteriia</taxon>
        <taxon>Sphingobacteriales</taxon>
        <taxon>Sphingobacteriaceae</taxon>
        <taxon>Sphingobacterium</taxon>
    </lineage>
</organism>
<dbReference type="PROSITE" id="PS51257">
    <property type="entry name" value="PROKAR_LIPOPROTEIN"/>
    <property type="match status" value="1"/>
</dbReference>
<accession>A0ABU8I2Z8</accession>
<name>A0ABU8I2Z8_9SPHI</name>
<comment type="caution">
    <text evidence="2">The sequence shown here is derived from an EMBL/GenBank/DDBJ whole genome shotgun (WGS) entry which is preliminary data.</text>
</comment>
<reference evidence="2 3" key="1">
    <citation type="submission" date="2024-01" db="EMBL/GenBank/DDBJ databases">
        <title>Sphingobacterium tenebrionis sp. nov., a novel endophyte isolated from tenebrio molitor intestines.</title>
        <authorList>
            <person name="Zhang C."/>
        </authorList>
    </citation>
    <scope>NUCLEOTIDE SEQUENCE [LARGE SCALE GENOMIC DNA]</scope>
    <source>
        <strain evidence="2 3">PU5-4</strain>
    </source>
</reference>
<dbReference type="PANTHER" id="PTHR37833">
    <property type="entry name" value="LIPOPROTEIN-RELATED"/>
    <property type="match status" value="1"/>
</dbReference>
<dbReference type="EMBL" id="JAYLLN010000006">
    <property type="protein sequence ID" value="MEI5984089.1"/>
    <property type="molecule type" value="Genomic_DNA"/>
</dbReference>
<feature type="chain" id="PRO_5045648718" evidence="1">
    <location>
        <begin position="20"/>
        <end position="147"/>
    </location>
</feature>
<keyword evidence="3" id="KW-1185">Reference proteome</keyword>
<feature type="signal peptide" evidence="1">
    <location>
        <begin position="1"/>
        <end position="19"/>
    </location>
</feature>
<sequence>MKKLILPLAALAFMASCNNAPKNEASDSNATTETSAATANEGIGVIKFEDAAFDFGSIKEGEVVKHDFIFTNTGNAPVILAQVSASCGCTTPKYTSEPVLPGKEGVITVEFNSENQVGQQQKIITVASNAESNIMTVQLKGTVNPKS</sequence>
<dbReference type="Proteomes" id="UP001363035">
    <property type="component" value="Unassembled WGS sequence"/>
</dbReference>
<keyword evidence="1" id="KW-0732">Signal</keyword>
<protein>
    <submittedName>
        <fullName evidence="2">DUF1573 domain-containing protein</fullName>
    </submittedName>
</protein>
<proteinExistence type="predicted"/>
<dbReference type="InterPro" id="IPR011467">
    <property type="entry name" value="DUF1573"/>
</dbReference>
<evidence type="ECO:0000313" key="2">
    <source>
        <dbReference type="EMBL" id="MEI5984089.1"/>
    </source>
</evidence>
<dbReference type="Gene3D" id="2.60.40.10">
    <property type="entry name" value="Immunoglobulins"/>
    <property type="match status" value="1"/>
</dbReference>